<protein>
    <recommendedName>
        <fullName evidence="4">RNA polymerase subunit sigma</fullName>
    </recommendedName>
</protein>
<organism evidence="2 3">
    <name type="scientific">Paenibacillus solani</name>
    <dbReference type="NCBI Taxonomy" id="1705565"/>
    <lineage>
        <taxon>Bacteria</taxon>
        <taxon>Bacillati</taxon>
        <taxon>Bacillota</taxon>
        <taxon>Bacilli</taxon>
        <taxon>Bacillales</taxon>
        <taxon>Paenibacillaceae</taxon>
        <taxon>Paenibacillus</taxon>
    </lineage>
</organism>
<feature type="compositionally biased region" description="Basic and acidic residues" evidence="1">
    <location>
        <begin position="76"/>
        <end position="103"/>
    </location>
</feature>
<feature type="compositionally biased region" description="Basic and acidic residues" evidence="1">
    <location>
        <begin position="14"/>
        <end position="25"/>
    </location>
</feature>
<name>A0A0M1P8L7_9BACL</name>
<proteinExistence type="predicted"/>
<evidence type="ECO:0008006" key="4">
    <source>
        <dbReference type="Google" id="ProtNLM"/>
    </source>
</evidence>
<feature type="region of interest" description="Disordered" evidence="1">
    <location>
        <begin position="1"/>
        <end position="103"/>
    </location>
</feature>
<dbReference type="PATRIC" id="fig|1705565.3.peg.4651"/>
<dbReference type="EMBL" id="LIUT01000001">
    <property type="protein sequence ID" value="KOR90777.1"/>
    <property type="molecule type" value="Genomic_DNA"/>
</dbReference>
<accession>A0A0M1P8L7</accession>
<evidence type="ECO:0000313" key="2">
    <source>
        <dbReference type="EMBL" id="KOR90777.1"/>
    </source>
</evidence>
<gene>
    <name evidence="2" type="ORF">AM231_13110</name>
</gene>
<dbReference type="AlphaFoldDB" id="A0A0M1P8L7"/>
<keyword evidence="3" id="KW-1185">Reference proteome</keyword>
<comment type="caution">
    <text evidence="2">The sequence shown here is derived from an EMBL/GenBank/DDBJ whole genome shotgun (WGS) entry which is preliminary data.</text>
</comment>
<evidence type="ECO:0000256" key="1">
    <source>
        <dbReference type="SAM" id="MobiDB-lite"/>
    </source>
</evidence>
<dbReference type="Proteomes" id="UP000036932">
    <property type="component" value="Unassembled WGS sequence"/>
</dbReference>
<dbReference type="RefSeq" id="WP_053494175.1">
    <property type="nucleotide sequence ID" value="NZ_LIUT01000001.1"/>
</dbReference>
<dbReference type="OrthoDB" id="2476294at2"/>
<evidence type="ECO:0000313" key="3">
    <source>
        <dbReference type="Proteomes" id="UP000036932"/>
    </source>
</evidence>
<sequence>MSMKSVEMQIAVPRTHEAGKVHNEFQQRPMNDQALLAGEQLKNSRAEAQRSSEVSETAETAVRDDGSRQSSGKQQDGGEAKSDEMTEHPAEHPYKGKNFDVSL</sequence>
<reference evidence="3" key="1">
    <citation type="submission" date="2015-08" db="EMBL/GenBank/DDBJ databases">
        <title>Genome sequencing project for genomic taxonomy and phylogenomics of Bacillus-like bacteria.</title>
        <authorList>
            <person name="Liu B."/>
            <person name="Wang J."/>
            <person name="Zhu Y."/>
            <person name="Liu G."/>
            <person name="Chen Q."/>
            <person name="Chen Z."/>
            <person name="Lan J."/>
            <person name="Che J."/>
            <person name="Ge C."/>
            <person name="Shi H."/>
            <person name="Pan Z."/>
            <person name="Liu X."/>
        </authorList>
    </citation>
    <scope>NUCLEOTIDE SEQUENCE [LARGE SCALE GENOMIC DNA]</scope>
    <source>
        <strain evidence="3">FJAT-22460</strain>
    </source>
</reference>